<feature type="compositionally biased region" description="Basic and acidic residues" evidence="1">
    <location>
        <begin position="37"/>
        <end position="46"/>
    </location>
</feature>
<organism evidence="2 4">
    <name type="scientific">Acanthaster planci</name>
    <name type="common">Crown-of-thorns starfish</name>
    <dbReference type="NCBI Taxonomy" id="133434"/>
    <lineage>
        <taxon>Eukaryota</taxon>
        <taxon>Metazoa</taxon>
        <taxon>Echinodermata</taxon>
        <taxon>Eleutherozoa</taxon>
        <taxon>Asterozoa</taxon>
        <taxon>Asteroidea</taxon>
        <taxon>Valvatacea</taxon>
        <taxon>Valvatida</taxon>
        <taxon>Acanthasteridae</taxon>
        <taxon>Acanthaster</taxon>
    </lineage>
</organism>
<evidence type="ECO:0000313" key="4">
    <source>
        <dbReference type="RefSeq" id="XP_022098434.1"/>
    </source>
</evidence>
<dbReference type="RefSeq" id="XP_022098434.1">
    <property type="nucleotide sequence ID" value="XM_022242742.1"/>
</dbReference>
<reference evidence="3 4" key="1">
    <citation type="submission" date="2025-04" db="UniProtKB">
        <authorList>
            <consortium name="RefSeq"/>
        </authorList>
    </citation>
    <scope>IDENTIFICATION</scope>
</reference>
<gene>
    <name evidence="3 4" type="primary">LOC110983463</name>
</gene>
<dbReference type="Proteomes" id="UP000694845">
    <property type="component" value="Unplaced"/>
</dbReference>
<accession>A0A8B7YYL1</accession>
<feature type="compositionally biased region" description="Basic and acidic residues" evidence="1">
    <location>
        <begin position="63"/>
        <end position="84"/>
    </location>
</feature>
<sequence length="132" mass="14696">MGCCFSGKDYSDKEQESEATPILGQPQPRSPKMPQRTSRDSDERQGHITPDQAHSSYLKNKLKAKEERESILPSAKDRKNDRPTPTRHGAITDPREAAHIRGKKLGEAEVATAKMASGALRWKQTASKLQTK</sequence>
<evidence type="ECO:0000313" key="2">
    <source>
        <dbReference type="Proteomes" id="UP000694845"/>
    </source>
</evidence>
<dbReference type="RefSeq" id="XP_022098433.1">
    <property type="nucleotide sequence ID" value="XM_022242741.1"/>
</dbReference>
<keyword evidence="2" id="KW-1185">Reference proteome</keyword>
<dbReference type="AlphaFoldDB" id="A0A8B7YYL1"/>
<proteinExistence type="predicted"/>
<evidence type="ECO:0000313" key="3">
    <source>
        <dbReference type="RefSeq" id="XP_022098433.1"/>
    </source>
</evidence>
<protein>
    <submittedName>
        <fullName evidence="3 4">Uncharacterized protein LOC110983463 isoform X2</fullName>
    </submittedName>
</protein>
<dbReference type="Gene3D" id="1.20.5.110">
    <property type="match status" value="1"/>
</dbReference>
<feature type="region of interest" description="Disordered" evidence="1">
    <location>
        <begin position="1"/>
        <end position="98"/>
    </location>
</feature>
<name>A0A8B7YYL1_ACAPL</name>
<evidence type="ECO:0000256" key="1">
    <source>
        <dbReference type="SAM" id="MobiDB-lite"/>
    </source>
</evidence>
<dbReference type="GeneID" id="110983463"/>
<dbReference type="OrthoDB" id="339325at2759"/>